<dbReference type="HOGENOM" id="CLU_3044071_0_0_7"/>
<name>D3UI08_HELM1</name>
<dbReference type="EMBL" id="FN555004">
    <property type="protein sequence ID" value="CBG40131.1"/>
    <property type="molecule type" value="Genomic_DNA"/>
</dbReference>
<evidence type="ECO:0000313" key="2">
    <source>
        <dbReference type="EMBL" id="CBG40131.1"/>
    </source>
</evidence>
<dbReference type="Proteomes" id="UP000001522">
    <property type="component" value="Chromosome"/>
</dbReference>
<proteinExistence type="predicted"/>
<organism evidence="2 3">
    <name type="scientific">Helicobacter mustelae (strain ATCC 43772 / CCUG 25715 / CIP 103759 / LMG 18044 / NCTC 12198 / R85-136P)</name>
    <name type="common">Campylobacter mustelae</name>
    <dbReference type="NCBI Taxonomy" id="679897"/>
    <lineage>
        <taxon>Bacteria</taxon>
        <taxon>Pseudomonadati</taxon>
        <taxon>Campylobacterota</taxon>
        <taxon>Epsilonproteobacteria</taxon>
        <taxon>Campylobacterales</taxon>
        <taxon>Helicobacteraceae</taxon>
        <taxon>Helicobacter</taxon>
    </lineage>
</organism>
<accession>D3UI08</accession>
<sequence length="54" mass="5387">MQVGGLNAGGAGANAIAKSQQIQGYLDKFNGNPLDNTDKSPPSTNPAGADTNQA</sequence>
<keyword evidence="3" id="KW-1185">Reference proteome</keyword>
<dbReference type="RefSeq" id="WP_013023205.1">
    <property type="nucleotide sequence ID" value="NC_013949.1"/>
</dbReference>
<dbReference type="KEGG" id="hms:HMU08740"/>
<feature type="compositionally biased region" description="Polar residues" evidence="1">
    <location>
        <begin position="33"/>
        <end position="54"/>
    </location>
</feature>
<protein>
    <submittedName>
        <fullName evidence="2">Putative Hsr recombination casette</fullName>
    </submittedName>
</protein>
<dbReference type="STRING" id="679897.HMU08740"/>
<evidence type="ECO:0000313" key="3">
    <source>
        <dbReference type="Proteomes" id="UP000001522"/>
    </source>
</evidence>
<feature type="region of interest" description="Disordered" evidence="1">
    <location>
        <begin position="26"/>
        <end position="54"/>
    </location>
</feature>
<dbReference type="AlphaFoldDB" id="D3UI08"/>
<evidence type="ECO:0000256" key="1">
    <source>
        <dbReference type="SAM" id="MobiDB-lite"/>
    </source>
</evidence>
<gene>
    <name evidence="2" type="ordered locus">HMU08740</name>
</gene>
<reference evidence="2 3" key="1">
    <citation type="journal article" date="2010" name="BMC Genomics">
        <title>Comparative genomics and proteomics of Helicobacter mustelae, an ulcerogenic and carcinogenic gastric pathogen.</title>
        <authorList>
            <person name="O'Toole P.W."/>
            <person name="Snelling W.J."/>
            <person name="Canchaya C."/>
            <person name="Forde B.M."/>
            <person name="Hardie K.R."/>
            <person name="Josenhans C."/>
            <person name="Graham R.L.J."/>
            <person name="McMullan G."/>
            <person name="Parkhill J."/>
            <person name="Belda E."/>
            <person name="Bentley S.D."/>
        </authorList>
    </citation>
    <scope>NUCLEOTIDE SEQUENCE [LARGE SCALE GENOMIC DNA]</scope>
    <source>
        <strain evidence="3">ATCC 43772 / LMG 18044 / NCTC 12198 / 12198</strain>
    </source>
</reference>